<comment type="catalytic activity">
    <reaction evidence="6">
        <text>(6S)-5,6,7,8-tetrahydrofolate + formate + ATP = (6R)-10-formyltetrahydrofolate + ADP + phosphate</text>
        <dbReference type="Rhea" id="RHEA:20221"/>
        <dbReference type="ChEBI" id="CHEBI:15740"/>
        <dbReference type="ChEBI" id="CHEBI:30616"/>
        <dbReference type="ChEBI" id="CHEBI:43474"/>
        <dbReference type="ChEBI" id="CHEBI:57453"/>
        <dbReference type="ChEBI" id="CHEBI:195366"/>
        <dbReference type="ChEBI" id="CHEBI:456216"/>
        <dbReference type="EC" id="6.3.4.3"/>
    </reaction>
</comment>
<evidence type="ECO:0000256" key="1">
    <source>
        <dbReference type="ARBA" id="ARBA00004777"/>
    </source>
</evidence>
<gene>
    <name evidence="6 7" type="primary">fhs</name>
    <name evidence="7" type="ORF">CMC5_039310</name>
</gene>
<keyword evidence="8" id="KW-1185">Reference proteome</keyword>
<dbReference type="HAMAP" id="MF_01543">
    <property type="entry name" value="FTHFS"/>
    <property type="match status" value="1"/>
</dbReference>
<sequence>MSTSTRLFSPQRIQDVASELGIPEEYVEVYGRGKAKIDLAALAHPQDGAGRVVLVSAINPTPAGEGKTTTSVGLAMGLRRLGKRVALCLREPSLGPVFGVKGGGTGGGRATLVPADDINLHFTGDLHAITAAHNLLSAMADNACHFGVPCGDKGPLDPRRITWGRALDMNDRALRHVVLGLGHKTDGVPRQDRFDITAASEVMAIVALASGYADLEERLGRIVVGTSLGGAPVTAADVGASAAMTALLRDALKPNLVQTAEGGPALVHAGPFANIAHGCSSLLATRLGARHSDIVVTEGGFGFDLGGEKFLDIKCRAAGIWPRVLVLVATLRALKMHGGAPVKRAGEPDAQALARGIDHLTKHLETATFFGLPVVVAINVFPNDTAEELTAVESALQQRNVRMSRCEGFARGGEGALDLAAAVAEAAEATDKAPPNPRFAYELSDPLDEKIRKIARVVYGADDITLSHGAEKDRARIEALGGEKLPVCMAKTQLSLTDDPHVHGRPRGFHVNVRELRLSAGAGFVVALTGDMMTMPGLPKEPAALRVKLLPDGRIRGLMQNDD</sequence>
<evidence type="ECO:0000256" key="5">
    <source>
        <dbReference type="ARBA" id="ARBA00022840"/>
    </source>
</evidence>
<name>A0A0K1EFX9_CHOCO</name>
<dbReference type="Gene3D" id="3.30.1510.10">
    <property type="entry name" value="Domain 2, N(10)-formyltetrahydrofolate synthetase"/>
    <property type="match status" value="1"/>
</dbReference>
<evidence type="ECO:0000256" key="2">
    <source>
        <dbReference type="ARBA" id="ARBA00022563"/>
    </source>
</evidence>
<keyword evidence="4 6" id="KW-0547">Nucleotide-binding</keyword>
<comment type="pathway">
    <text evidence="1 6">One-carbon metabolism; tetrahydrofolate interconversion.</text>
</comment>
<evidence type="ECO:0000313" key="8">
    <source>
        <dbReference type="Proteomes" id="UP000067626"/>
    </source>
</evidence>
<dbReference type="InterPro" id="IPR000559">
    <property type="entry name" value="Formate_THF_ligase"/>
</dbReference>
<dbReference type="CDD" id="cd00477">
    <property type="entry name" value="FTHFS"/>
    <property type="match status" value="1"/>
</dbReference>
<evidence type="ECO:0000256" key="6">
    <source>
        <dbReference type="HAMAP-Rule" id="MF_01543"/>
    </source>
</evidence>
<dbReference type="SUPFAM" id="SSF52540">
    <property type="entry name" value="P-loop containing nucleoside triphosphate hydrolases"/>
    <property type="match status" value="1"/>
</dbReference>
<dbReference type="RefSeq" id="WP_050431810.1">
    <property type="nucleotide sequence ID" value="NZ_CP012159.1"/>
</dbReference>
<dbReference type="Pfam" id="PF01268">
    <property type="entry name" value="FTHFS"/>
    <property type="match status" value="1"/>
</dbReference>
<dbReference type="AlphaFoldDB" id="A0A0K1EFX9"/>
<dbReference type="EMBL" id="CP012159">
    <property type="protein sequence ID" value="AKT39780.1"/>
    <property type="molecule type" value="Genomic_DNA"/>
</dbReference>
<dbReference type="GO" id="GO:0035999">
    <property type="term" value="P:tetrahydrofolate interconversion"/>
    <property type="evidence" value="ECO:0007669"/>
    <property type="project" value="UniProtKB-UniRule"/>
</dbReference>
<keyword evidence="5 6" id="KW-0067">ATP-binding</keyword>
<reference evidence="7 8" key="1">
    <citation type="submission" date="2015-07" db="EMBL/GenBank/DDBJ databases">
        <title>Genome analysis of myxobacterium Chondromyces crocatus Cm c5 reveals a high potential for natural compound synthesis and the genetic basis for the loss of fruiting body formation.</title>
        <authorList>
            <person name="Zaburannyi N."/>
            <person name="Bunk B."/>
            <person name="Maier J."/>
            <person name="Overmann J."/>
            <person name="Mueller R."/>
        </authorList>
    </citation>
    <scope>NUCLEOTIDE SEQUENCE [LARGE SCALE GENOMIC DNA]</scope>
    <source>
        <strain evidence="7 8">Cm c5</strain>
    </source>
</reference>
<dbReference type="PROSITE" id="PS00721">
    <property type="entry name" value="FTHFS_1"/>
    <property type="match status" value="1"/>
</dbReference>
<dbReference type="OrthoDB" id="9761733at2"/>
<dbReference type="Gene3D" id="3.40.50.300">
    <property type="entry name" value="P-loop containing nucleotide triphosphate hydrolases"/>
    <property type="match status" value="1"/>
</dbReference>
<dbReference type="KEGG" id="ccro:CMC5_039310"/>
<organism evidence="7 8">
    <name type="scientific">Chondromyces crocatus</name>
    <dbReference type="NCBI Taxonomy" id="52"/>
    <lineage>
        <taxon>Bacteria</taxon>
        <taxon>Pseudomonadati</taxon>
        <taxon>Myxococcota</taxon>
        <taxon>Polyangia</taxon>
        <taxon>Polyangiales</taxon>
        <taxon>Polyangiaceae</taxon>
        <taxon>Chondromyces</taxon>
    </lineage>
</organism>
<evidence type="ECO:0000313" key="7">
    <source>
        <dbReference type="EMBL" id="AKT39780.1"/>
    </source>
</evidence>
<dbReference type="FunFam" id="3.10.410.10:FF:000001">
    <property type="entry name" value="Putative formate--tetrahydrofolate ligase"/>
    <property type="match status" value="1"/>
</dbReference>
<dbReference type="PROSITE" id="PS00722">
    <property type="entry name" value="FTHFS_2"/>
    <property type="match status" value="1"/>
</dbReference>
<comment type="similarity">
    <text evidence="6">Belongs to the formate--tetrahydrofolate ligase family.</text>
</comment>
<accession>A0A0K1EFX9</accession>
<dbReference type="EC" id="6.3.4.3" evidence="6"/>
<dbReference type="NCBIfam" id="NF010030">
    <property type="entry name" value="PRK13505.1"/>
    <property type="match status" value="1"/>
</dbReference>
<protein>
    <recommendedName>
        <fullName evidence="6">Formate--tetrahydrofolate ligase</fullName>
        <ecNumber evidence="6">6.3.4.3</ecNumber>
    </recommendedName>
    <alternativeName>
        <fullName evidence="6">Formyltetrahydrofolate synthetase</fullName>
        <shortName evidence="6">FHS</shortName>
        <shortName evidence="6">FTHFS</shortName>
    </alternativeName>
</protein>
<feature type="binding site" evidence="6">
    <location>
        <begin position="61"/>
        <end position="68"/>
    </location>
    <ligand>
        <name>ATP</name>
        <dbReference type="ChEBI" id="CHEBI:30616"/>
    </ligand>
</feature>
<proteinExistence type="inferred from homology"/>
<dbReference type="PATRIC" id="fig|52.7.peg.4330"/>
<evidence type="ECO:0000256" key="4">
    <source>
        <dbReference type="ARBA" id="ARBA00022741"/>
    </source>
</evidence>
<evidence type="ECO:0000256" key="3">
    <source>
        <dbReference type="ARBA" id="ARBA00022598"/>
    </source>
</evidence>
<dbReference type="InterPro" id="IPR027417">
    <property type="entry name" value="P-loop_NTPase"/>
</dbReference>
<dbReference type="InterPro" id="IPR020628">
    <property type="entry name" value="Formate_THF_ligase_CS"/>
</dbReference>
<keyword evidence="3 6" id="KW-0436">Ligase</keyword>
<dbReference type="Proteomes" id="UP000067626">
    <property type="component" value="Chromosome"/>
</dbReference>
<dbReference type="STRING" id="52.CMC5_039310"/>
<keyword evidence="2 6" id="KW-0554">One-carbon metabolism</keyword>
<dbReference type="GO" id="GO:0005524">
    <property type="term" value="F:ATP binding"/>
    <property type="evidence" value="ECO:0007669"/>
    <property type="project" value="UniProtKB-UniRule"/>
</dbReference>
<dbReference type="UniPathway" id="UPA00193"/>
<dbReference type="Gene3D" id="3.10.410.10">
    <property type="entry name" value="Formyltetrahydrofolate synthetase, domain 3"/>
    <property type="match status" value="1"/>
</dbReference>
<dbReference type="GO" id="GO:0004329">
    <property type="term" value="F:formate-tetrahydrofolate ligase activity"/>
    <property type="evidence" value="ECO:0007669"/>
    <property type="project" value="UniProtKB-UniRule"/>
</dbReference>